<dbReference type="RefSeq" id="WP_055658465.1">
    <property type="nucleotide sequence ID" value="NZ_CABIXC010000014.1"/>
</dbReference>
<dbReference type="InterPro" id="IPR004097">
    <property type="entry name" value="DHHA2"/>
</dbReference>
<dbReference type="Proteomes" id="UP000095651">
    <property type="component" value="Unassembled WGS sequence"/>
</dbReference>
<evidence type="ECO:0000256" key="8">
    <source>
        <dbReference type="PROSITE-ProRule" id="PRU00703"/>
    </source>
</evidence>
<dbReference type="InterPro" id="IPR038222">
    <property type="entry name" value="DHHA2_dom_sf"/>
</dbReference>
<dbReference type="Gene3D" id="3.10.580.10">
    <property type="entry name" value="CBS-domain"/>
    <property type="match status" value="1"/>
</dbReference>
<feature type="domain" description="CBS" evidence="9">
    <location>
        <begin position="78"/>
        <end position="134"/>
    </location>
</feature>
<keyword evidence="3" id="KW-0479">Metal-binding</keyword>
<dbReference type="Pfam" id="PF00571">
    <property type="entry name" value="CBS"/>
    <property type="match status" value="2"/>
</dbReference>
<comment type="cofactor">
    <cofactor evidence="1">
        <name>Mn(2+)</name>
        <dbReference type="ChEBI" id="CHEBI:29035"/>
    </cofactor>
</comment>
<reference evidence="10 11" key="1">
    <citation type="submission" date="2015-09" db="EMBL/GenBank/DDBJ databases">
        <authorList>
            <consortium name="Pathogen Informatics"/>
        </authorList>
    </citation>
    <scope>NUCLEOTIDE SEQUENCE [LARGE SCALE GENOMIC DNA]</scope>
    <source>
        <strain evidence="10 11">2789STDY5608850</strain>
    </source>
</reference>
<dbReference type="EMBL" id="CYZE01000014">
    <property type="protein sequence ID" value="CUO93176.1"/>
    <property type="molecule type" value="Genomic_DNA"/>
</dbReference>
<dbReference type="InterPro" id="IPR028979">
    <property type="entry name" value="Ser_kin/Pase_Hpr-like_N_sf"/>
</dbReference>
<evidence type="ECO:0000259" key="9">
    <source>
        <dbReference type="PROSITE" id="PS51371"/>
    </source>
</evidence>
<evidence type="ECO:0000256" key="4">
    <source>
        <dbReference type="ARBA" id="ARBA00022801"/>
    </source>
</evidence>
<evidence type="ECO:0000313" key="10">
    <source>
        <dbReference type="EMBL" id="CUO93176.1"/>
    </source>
</evidence>
<dbReference type="PANTHER" id="PTHR12112:SF22">
    <property type="entry name" value="MANGANESE-DEPENDENT INORGANIC PYROPHOSPHATASE-RELATED"/>
    <property type="match status" value="1"/>
</dbReference>
<dbReference type="Pfam" id="PF07085">
    <property type="entry name" value="DRTGG"/>
    <property type="match status" value="1"/>
</dbReference>
<dbReference type="InterPro" id="IPR000644">
    <property type="entry name" value="CBS_dom"/>
</dbReference>
<dbReference type="GO" id="GO:0004427">
    <property type="term" value="F:inorganic diphosphate phosphatase activity"/>
    <property type="evidence" value="ECO:0007669"/>
    <property type="project" value="UniProtKB-EC"/>
</dbReference>
<dbReference type="Gene3D" id="3.10.310.20">
    <property type="entry name" value="DHHA2 domain"/>
    <property type="match status" value="1"/>
</dbReference>
<dbReference type="NCBIfam" id="NF011443">
    <property type="entry name" value="PRK14869.1-5"/>
    <property type="match status" value="1"/>
</dbReference>
<feature type="domain" description="CBS" evidence="9">
    <location>
        <begin position="256"/>
        <end position="313"/>
    </location>
</feature>
<keyword evidence="5" id="KW-0464">Manganese</keyword>
<name>A0A174J4J5_9FIRM</name>
<dbReference type="SUPFAM" id="SSF64182">
    <property type="entry name" value="DHH phosphoesterases"/>
    <property type="match status" value="1"/>
</dbReference>
<dbReference type="SUPFAM" id="SSF75138">
    <property type="entry name" value="HprK N-terminal domain-like"/>
    <property type="match status" value="1"/>
</dbReference>
<sequence>MGEKISRKTIVIGHKNPDTDSICSAICYANLKRCVTGENYQPGRAGAVNEETQFVLKHFNVEAPEIIENVKTQVRDIEIRETAGVKKNLSLKKAWNIMQEANVVTIPAVTEEGLLEGLITVGDIAKSYMNVYDSSILSKANTQYANIVDTLEGAMIVGDETSYFSEGKVLIAAANPDMMEYYISRGDLVILGNRYESQLCAIEMDAACIIVCEGAAVSMTIKKLAQEHGCTVMTTPYDTFTAARLVNQSMPISYFMKTEALITFEMDDYIDDIKDVMASKRHRDFPILDKNGRYRGMISRRNLLGAKGKRIILVDHNEKSQAVEGMESAEILEIIDHHRLGTVETIAPVFFRNQPVGCTATIVYQMYQENRVEIEPWIAGLLCSAIISDTLLFRSPTCTDVDKRAALHLAEIAGVEVESYAASMFAAGSNLKGKTDVEIFYQDFKKFSVGKVSFGVGQISSLNAGELEELKDRMLPYMAKAREEHGMDMMFFMLTNILTESTELLCEGQGAEQLIAGAFRTYSEEGAGVKDHVVSLPGVVSRKKQLIPGIMLAVQA</sequence>
<keyword evidence="4 10" id="KW-0378">Hydrolase</keyword>
<evidence type="ECO:0000313" key="11">
    <source>
        <dbReference type="Proteomes" id="UP000095651"/>
    </source>
</evidence>
<comment type="catalytic activity">
    <reaction evidence="7">
        <text>diphosphate + H2O = 2 phosphate + H(+)</text>
        <dbReference type="Rhea" id="RHEA:24576"/>
        <dbReference type="ChEBI" id="CHEBI:15377"/>
        <dbReference type="ChEBI" id="CHEBI:15378"/>
        <dbReference type="ChEBI" id="CHEBI:33019"/>
        <dbReference type="ChEBI" id="CHEBI:43474"/>
        <dbReference type="EC" id="3.6.1.1"/>
    </reaction>
</comment>
<evidence type="ECO:0000256" key="6">
    <source>
        <dbReference type="ARBA" id="ARBA00032535"/>
    </source>
</evidence>
<dbReference type="Pfam" id="PF02833">
    <property type="entry name" value="DHHA2"/>
    <property type="match status" value="1"/>
</dbReference>
<dbReference type="InterPro" id="IPR010766">
    <property type="entry name" value="DRTGG"/>
</dbReference>
<dbReference type="GO" id="GO:0046872">
    <property type="term" value="F:metal ion binding"/>
    <property type="evidence" value="ECO:0007669"/>
    <property type="project" value="UniProtKB-KW"/>
</dbReference>
<accession>A0A174J4J5</accession>
<dbReference type="InterPro" id="IPR001667">
    <property type="entry name" value="DDH_dom"/>
</dbReference>
<gene>
    <name evidence="10" type="primary">ppaC</name>
    <name evidence="10" type="ORF">ERS852407_04450</name>
</gene>
<dbReference type="FunFam" id="3.90.1640.10:FF:000001">
    <property type="entry name" value="Probable manganese-dependent inorganic pyrophosphatase"/>
    <property type="match status" value="1"/>
</dbReference>
<dbReference type="Gene3D" id="3.40.1390.20">
    <property type="entry name" value="HprK N-terminal domain-like"/>
    <property type="match status" value="1"/>
</dbReference>
<dbReference type="InterPro" id="IPR046342">
    <property type="entry name" value="CBS_dom_sf"/>
</dbReference>
<organism evidence="10 11">
    <name type="scientific">Hungatella hathewayi</name>
    <dbReference type="NCBI Taxonomy" id="154046"/>
    <lineage>
        <taxon>Bacteria</taxon>
        <taxon>Bacillati</taxon>
        <taxon>Bacillota</taxon>
        <taxon>Clostridia</taxon>
        <taxon>Lachnospirales</taxon>
        <taxon>Lachnospiraceae</taxon>
        <taxon>Hungatella</taxon>
    </lineage>
</organism>
<dbReference type="SMART" id="SM00116">
    <property type="entry name" value="CBS"/>
    <property type="match status" value="2"/>
</dbReference>
<evidence type="ECO:0000256" key="1">
    <source>
        <dbReference type="ARBA" id="ARBA00001936"/>
    </source>
</evidence>
<keyword evidence="8" id="KW-0129">CBS domain</keyword>
<dbReference type="GO" id="GO:0005737">
    <property type="term" value="C:cytoplasm"/>
    <property type="evidence" value="ECO:0007669"/>
    <property type="project" value="InterPro"/>
</dbReference>
<proteinExistence type="predicted"/>
<dbReference type="PROSITE" id="PS51371">
    <property type="entry name" value="CBS"/>
    <property type="match status" value="2"/>
</dbReference>
<dbReference type="Pfam" id="PF01368">
    <property type="entry name" value="DHH"/>
    <property type="match status" value="1"/>
</dbReference>
<dbReference type="SUPFAM" id="SSF54631">
    <property type="entry name" value="CBS-domain pair"/>
    <property type="match status" value="1"/>
</dbReference>
<protein>
    <recommendedName>
        <fullName evidence="2">inorganic diphosphatase</fullName>
        <ecNumber evidence="2">3.6.1.1</ecNumber>
    </recommendedName>
    <alternativeName>
        <fullName evidence="6">Pyrophosphate phospho-hydrolase</fullName>
    </alternativeName>
</protein>
<dbReference type="NCBIfam" id="NF011442">
    <property type="entry name" value="PRK14869.1-4"/>
    <property type="match status" value="1"/>
</dbReference>
<dbReference type="AlphaFoldDB" id="A0A174J4J5"/>
<dbReference type="SMART" id="SM01131">
    <property type="entry name" value="DHHA2"/>
    <property type="match status" value="1"/>
</dbReference>
<dbReference type="Gene3D" id="3.90.1640.10">
    <property type="entry name" value="inorganic pyrophosphatase (n-terminal core)"/>
    <property type="match status" value="1"/>
</dbReference>
<dbReference type="PANTHER" id="PTHR12112">
    <property type="entry name" value="BNIP - RELATED"/>
    <property type="match status" value="1"/>
</dbReference>
<dbReference type="InterPro" id="IPR038763">
    <property type="entry name" value="DHH_sf"/>
</dbReference>
<dbReference type="EC" id="3.6.1.1" evidence="2"/>
<evidence type="ECO:0000256" key="5">
    <source>
        <dbReference type="ARBA" id="ARBA00023211"/>
    </source>
</evidence>
<evidence type="ECO:0000256" key="7">
    <source>
        <dbReference type="ARBA" id="ARBA00047820"/>
    </source>
</evidence>
<evidence type="ECO:0000256" key="2">
    <source>
        <dbReference type="ARBA" id="ARBA00012146"/>
    </source>
</evidence>
<evidence type="ECO:0000256" key="3">
    <source>
        <dbReference type="ARBA" id="ARBA00022723"/>
    </source>
</evidence>